<evidence type="ECO:0000259" key="7">
    <source>
        <dbReference type="Pfam" id="PF02771"/>
    </source>
</evidence>
<evidence type="ECO:0000256" key="1">
    <source>
        <dbReference type="ARBA" id="ARBA00001974"/>
    </source>
</evidence>
<dbReference type="Pfam" id="PF02771">
    <property type="entry name" value="Acyl-CoA_dh_N"/>
    <property type="match status" value="1"/>
</dbReference>
<name>A0ABQ0YHP4_9NOCA</name>
<keyword evidence="9" id="KW-1185">Reference proteome</keyword>
<comment type="caution">
    <text evidence="8">The sequence shown here is derived from an EMBL/GenBank/DDBJ whole genome shotgun (WGS) entry which is preliminary data.</text>
</comment>
<dbReference type="PANTHER" id="PTHR43884:SF20">
    <property type="entry name" value="ACYL-COA DEHYDROGENASE FADE28"/>
    <property type="match status" value="1"/>
</dbReference>
<dbReference type="Pfam" id="PF00441">
    <property type="entry name" value="Acyl-CoA_dh_1"/>
    <property type="match status" value="1"/>
</dbReference>
<evidence type="ECO:0000259" key="6">
    <source>
        <dbReference type="Pfam" id="PF00441"/>
    </source>
</evidence>
<reference evidence="8 9" key="1">
    <citation type="journal article" date="2018" name="Biodegradation">
        <title>1,4-Dioxane degradation characteristics of Rhodococcus aetherivorans JCM 14343.</title>
        <authorList>
            <person name="Inoue D."/>
            <person name="Tsunoda T."/>
            <person name="Yamamoto N."/>
            <person name="Ike M."/>
            <person name="Sei K."/>
        </authorList>
    </citation>
    <scope>NUCLEOTIDE SEQUENCE [LARGE SCALE GENOMIC DNA]</scope>
    <source>
        <strain evidence="8 9">JCM 14343</strain>
    </source>
</reference>
<accession>A0ABQ0YHP4</accession>
<dbReference type="Gene3D" id="1.20.140.10">
    <property type="entry name" value="Butyryl-CoA Dehydrogenase, subunit A, domain 3"/>
    <property type="match status" value="1"/>
</dbReference>
<keyword evidence="3" id="KW-0285">Flavoprotein</keyword>
<sequence>MTMIPDVEPDLSDLMHAVFAKHAGKHAAGGPTADKIRELDTALWAELSELGLTRLTGSPETGGSGASWLEAAELLSAAAAAGVRTPVAEHDLLAGALLEEAGLPADEKLRTVAILDPSGMASSVPWASAAESILAVWHAGDQRFIADVPASSFNIMAGTNLVGEPRDRVQIDLDNMSGTPITDDAVERYLLKGALTRAIMVSSALDHALALSCEHVTARTQFGRPLARFQAVQHLIADAAAECALARAATEAALAAAIRSDDWSGGDLLFRIAVARSCVGHAATTVVRNAHQVHGAIGTTNEHSLHRYTRAALAWRAEFGSVTYWDRRLAAIAGAAGPENLWPLIAD</sequence>
<proteinExistence type="inferred from homology"/>
<dbReference type="EC" id="1.3.8.1" evidence="8"/>
<dbReference type="SUPFAM" id="SSF47203">
    <property type="entry name" value="Acyl-CoA dehydrogenase C-terminal domain-like"/>
    <property type="match status" value="1"/>
</dbReference>
<keyword evidence="4" id="KW-0274">FAD</keyword>
<dbReference type="InterPro" id="IPR013786">
    <property type="entry name" value="AcylCoA_DH/ox_N"/>
</dbReference>
<comment type="similarity">
    <text evidence="2">Belongs to the acyl-CoA dehydrogenase family.</text>
</comment>
<evidence type="ECO:0000313" key="9">
    <source>
        <dbReference type="Proteomes" id="UP000325466"/>
    </source>
</evidence>
<protein>
    <submittedName>
        <fullName evidence="8">Acyl-CoA dehydrogenase</fullName>
        <ecNumber evidence="8">1.3.8.1</ecNumber>
    </submittedName>
</protein>
<feature type="domain" description="Acyl-CoA dehydrogenase/oxidase N-terminal" evidence="7">
    <location>
        <begin position="33"/>
        <end position="102"/>
    </location>
</feature>
<comment type="cofactor">
    <cofactor evidence="1">
        <name>FAD</name>
        <dbReference type="ChEBI" id="CHEBI:57692"/>
    </cofactor>
</comment>
<keyword evidence="5 8" id="KW-0560">Oxidoreductase</keyword>
<dbReference type="SUPFAM" id="SSF56645">
    <property type="entry name" value="Acyl-CoA dehydrogenase NM domain-like"/>
    <property type="match status" value="1"/>
</dbReference>
<dbReference type="Gene3D" id="1.10.540.10">
    <property type="entry name" value="Acyl-CoA dehydrogenase/oxidase, N-terminal domain"/>
    <property type="match status" value="1"/>
</dbReference>
<dbReference type="RefSeq" id="WP_043800688.1">
    <property type="nucleotide sequence ID" value="NZ_BAAAYP010000046.1"/>
</dbReference>
<evidence type="ECO:0000256" key="2">
    <source>
        <dbReference type="ARBA" id="ARBA00009347"/>
    </source>
</evidence>
<dbReference type="Proteomes" id="UP000325466">
    <property type="component" value="Unassembled WGS sequence"/>
</dbReference>
<dbReference type="GO" id="GO:0016937">
    <property type="term" value="F:short-chain fatty acyl-CoA dehydrogenase activity"/>
    <property type="evidence" value="ECO:0007669"/>
    <property type="project" value="UniProtKB-EC"/>
</dbReference>
<dbReference type="EMBL" id="BLAH01000037">
    <property type="protein sequence ID" value="GES35999.1"/>
    <property type="molecule type" value="Genomic_DNA"/>
</dbReference>
<evidence type="ECO:0000256" key="4">
    <source>
        <dbReference type="ARBA" id="ARBA00022827"/>
    </source>
</evidence>
<dbReference type="InterPro" id="IPR009075">
    <property type="entry name" value="AcylCo_DH/oxidase_C"/>
</dbReference>
<dbReference type="InterPro" id="IPR036250">
    <property type="entry name" value="AcylCo_DH-like_C"/>
</dbReference>
<feature type="domain" description="Acyl-CoA dehydrogenase/oxidase C-terminal" evidence="6">
    <location>
        <begin position="190"/>
        <end position="320"/>
    </location>
</feature>
<gene>
    <name evidence="8" type="ORF">RAJCM14343_1248</name>
</gene>
<dbReference type="InterPro" id="IPR037069">
    <property type="entry name" value="AcylCoA_DH/ox_N_sf"/>
</dbReference>
<evidence type="ECO:0000256" key="5">
    <source>
        <dbReference type="ARBA" id="ARBA00023002"/>
    </source>
</evidence>
<evidence type="ECO:0000313" key="8">
    <source>
        <dbReference type="EMBL" id="GES35999.1"/>
    </source>
</evidence>
<organism evidence="8 9">
    <name type="scientific">Rhodococcus aetherivorans</name>
    <dbReference type="NCBI Taxonomy" id="191292"/>
    <lineage>
        <taxon>Bacteria</taxon>
        <taxon>Bacillati</taxon>
        <taxon>Actinomycetota</taxon>
        <taxon>Actinomycetes</taxon>
        <taxon>Mycobacteriales</taxon>
        <taxon>Nocardiaceae</taxon>
        <taxon>Rhodococcus</taxon>
    </lineage>
</organism>
<evidence type="ECO:0000256" key="3">
    <source>
        <dbReference type="ARBA" id="ARBA00022630"/>
    </source>
</evidence>
<dbReference type="PANTHER" id="PTHR43884">
    <property type="entry name" value="ACYL-COA DEHYDROGENASE"/>
    <property type="match status" value="1"/>
</dbReference>
<dbReference type="InterPro" id="IPR009100">
    <property type="entry name" value="AcylCoA_DH/oxidase_NM_dom_sf"/>
</dbReference>